<feature type="transmembrane region" description="Helical" evidence="1">
    <location>
        <begin position="32"/>
        <end position="54"/>
    </location>
</feature>
<name>A0A0E9S387_ANGAN</name>
<evidence type="ECO:0000313" key="2">
    <source>
        <dbReference type="EMBL" id="JAH35140.1"/>
    </source>
</evidence>
<keyword evidence="1" id="KW-1133">Transmembrane helix</keyword>
<organism evidence="2">
    <name type="scientific">Anguilla anguilla</name>
    <name type="common">European freshwater eel</name>
    <name type="synonym">Muraena anguilla</name>
    <dbReference type="NCBI Taxonomy" id="7936"/>
    <lineage>
        <taxon>Eukaryota</taxon>
        <taxon>Metazoa</taxon>
        <taxon>Chordata</taxon>
        <taxon>Craniata</taxon>
        <taxon>Vertebrata</taxon>
        <taxon>Euteleostomi</taxon>
        <taxon>Actinopterygii</taxon>
        <taxon>Neopterygii</taxon>
        <taxon>Teleostei</taxon>
        <taxon>Anguilliformes</taxon>
        <taxon>Anguillidae</taxon>
        <taxon>Anguilla</taxon>
    </lineage>
</organism>
<evidence type="ECO:0000256" key="1">
    <source>
        <dbReference type="SAM" id="Phobius"/>
    </source>
</evidence>
<accession>A0A0E9S387</accession>
<keyword evidence="1" id="KW-0472">Membrane</keyword>
<reference evidence="2" key="1">
    <citation type="submission" date="2014-11" db="EMBL/GenBank/DDBJ databases">
        <authorList>
            <person name="Amaro Gonzalez C."/>
        </authorList>
    </citation>
    <scope>NUCLEOTIDE SEQUENCE</scope>
</reference>
<protein>
    <submittedName>
        <fullName evidence="2">Uncharacterized protein</fullName>
    </submittedName>
</protein>
<sequence length="66" mass="7799">MSTGFRELKTYKSWRTPAWAGRSWKDCSACRYLWFLAVSSQLQPMLVLCGVFPYRSKNLKDYVQKN</sequence>
<dbReference type="EMBL" id="GBXM01073437">
    <property type="protein sequence ID" value="JAH35140.1"/>
    <property type="molecule type" value="Transcribed_RNA"/>
</dbReference>
<reference evidence="2" key="2">
    <citation type="journal article" date="2015" name="Fish Shellfish Immunol.">
        <title>Early steps in the European eel (Anguilla anguilla)-Vibrio vulnificus interaction in the gills: Role of the RtxA13 toxin.</title>
        <authorList>
            <person name="Callol A."/>
            <person name="Pajuelo D."/>
            <person name="Ebbesson L."/>
            <person name="Teles M."/>
            <person name="MacKenzie S."/>
            <person name="Amaro C."/>
        </authorList>
    </citation>
    <scope>NUCLEOTIDE SEQUENCE</scope>
</reference>
<dbReference type="AlphaFoldDB" id="A0A0E9S387"/>
<proteinExistence type="predicted"/>
<keyword evidence="1" id="KW-0812">Transmembrane</keyword>